<protein>
    <submittedName>
        <fullName evidence="1">Uncharacterized protein</fullName>
    </submittedName>
</protein>
<accession>A0ACC2JM60</accession>
<evidence type="ECO:0000313" key="2">
    <source>
        <dbReference type="Proteomes" id="UP001153332"/>
    </source>
</evidence>
<name>A0ACC2JM60_9PEZI</name>
<dbReference type="EMBL" id="JAPUUL010001033">
    <property type="protein sequence ID" value="KAJ8128551.1"/>
    <property type="molecule type" value="Genomic_DNA"/>
</dbReference>
<organism evidence="1 2">
    <name type="scientific">Lasiodiplodia mahajangana</name>
    <dbReference type="NCBI Taxonomy" id="1108764"/>
    <lineage>
        <taxon>Eukaryota</taxon>
        <taxon>Fungi</taxon>
        <taxon>Dikarya</taxon>
        <taxon>Ascomycota</taxon>
        <taxon>Pezizomycotina</taxon>
        <taxon>Dothideomycetes</taxon>
        <taxon>Dothideomycetes incertae sedis</taxon>
        <taxon>Botryosphaeriales</taxon>
        <taxon>Botryosphaeriaceae</taxon>
        <taxon>Lasiodiplodia</taxon>
    </lineage>
</organism>
<reference evidence="1" key="1">
    <citation type="submission" date="2022-12" db="EMBL/GenBank/DDBJ databases">
        <title>Genome Sequence of Lasiodiplodia mahajangana.</title>
        <authorList>
            <person name="Buettner E."/>
        </authorList>
    </citation>
    <scope>NUCLEOTIDE SEQUENCE</scope>
    <source>
        <strain evidence="1">VT137</strain>
    </source>
</reference>
<proteinExistence type="predicted"/>
<keyword evidence="2" id="KW-1185">Reference proteome</keyword>
<evidence type="ECO:0000313" key="1">
    <source>
        <dbReference type="EMBL" id="KAJ8128551.1"/>
    </source>
</evidence>
<dbReference type="Proteomes" id="UP001153332">
    <property type="component" value="Unassembled WGS sequence"/>
</dbReference>
<sequence length="295" mass="32238">MAANTIWTGRLPSILGSVAVAGIGIGVYSRYMNVAHADNGAPPKAFGSGPAFLSLRLQSSEVVNHNTKRLRFALPTDEHVSGLTLTSALLTFAWPKGCLLPCVRPYTPITRNDEAGVIELMVKKYPNGKQSTHLHSLQPGDYLRFVTPIPGYKWIPNKHPDITLIAGGAGITPIYQLIQGVLHNPEDKTRITLVFGVNTDADVLLKSEFEDFERRFPNRFKAVYTVSNPVPGSPYSKGYVTKELLSKVITATPEAKNTKVFVCGPPAMENALVGSRKQPGILGELGYTKDQIHRF</sequence>
<comment type="caution">
    <text evidence="1">The sequence shown here is derived from an EMBL/GenBank/DDBJ whole genome shotgun (WGS) entry which is preliminary data.</text>
</comment>
<gene>
    <name evidence="1" type="ORF">O1611_g5083</name>
</gene>